<reference evidence="2" key="1">
    <citation type="journal article" date="2023" name="GigaByte">
        <title>Genome assembly of the bearded iris, Iris pallida Lam.</title>
        <authorList>
            <person name="Bruccoleri R.E."/>
            <person name="Oakeley E.J."/>
            <person name="Faust A.M.E."/>
            <person name="Altorfer M."/>
            <person name="Dessus-Babus S."/>
            <person name="Burckhardt D."/>
            <person name="Oertli M."/>
            <person name="Naumann U."/>
            <person name="Petersen F."/>
            <person name="Wong J."/>
        </authorList>
    </citation>
    <scope>NUCLEOTIDE SEQUENCE</scope>
    <source>
        <strain evidence="2">GSM-AAB239-AS_SAM_17_03QT</strain>
    </source>
</reference>
<dbReference type="AlphaFoldDB" id="A0AAX6F0G6"/>
<evidence type="ECO:0000313" key="3">
    <source>
        <dbReference type="Proteomes" id="UP001140949"/>
    </source>
</evidence>
<dbReference type="Proteomes" id="UP001140949">
    <property type="component" value="Unassembled WGS sequence"/>
</dbReference>
<dbReference type="EMBL" id="JANAVB010033011">
    <property type="protein sequence ID" value="KAJ6809784.1"/>
    <property type="molecule type" value="Genomic_DNA"/>
</dbReference>
<keyword evidence="1" id="KW-0472">Membrane</keyword>
<gene>
    <name evidence="2" type="ORF">M6B38_163270</name>
</gene>
<evidence type="ECO:0000256" key="1">
    <source>
        <dbReference type="SAM" id="Phobius"/>
    </source>
</evidence>
<protein>
    <submittedName>
        <fullName evidence="2">Uncharacterized protein</fullName>
    </submittedName>
</protein>
<proteinExistence type="predicted"/>
<organism evidence="2 3">
    <name type="scientific">Iris pallida</name>
    <name type="common">Sweet iris</name>
    <dbReference type="NCBI Taxonomy" id="29817"/>
    <lineage>
        <taxon>Eukaryota</taxon>
        <taxon>Viridiplantae</taxon>
        <taxon>Streptophyta</taxon>
        <taxon>Embryophyta</taxon>
        <taxon>Tracheophyta</taxon>
        <taxon>Spermatophyta</taxon>
        <taxon>Magnoliopsida</taxon>
        <taxon>Liliopsida</taxon>
        <taxon>Asparagales</taxon>
        <taxon>Iridaceae</taxon>
        <taxon>Iridoideae</taxon>
        <taxon>Irideae</taxon>
        <taxon>Iris</taxon>
    </lineage>
</organism>
<keyword evidence="1" id="KW-1133">Transmembrane helix</keyword>
<keyword evidence="1" id="KW-0812">Transmembrane</keyword>
<sequence>MLIFSSHVVCSILMVLFKNERWIGLKQFWAEEKNAANVETNKRNRASNAGLYTGGSIPMTAHIKKMVCVSLICIGSMSIIHHLPRFYVLCLLHILFVF</sequence>
<keyword evidence="3" id="KW-1185">Reference proteome</keyword>
<feature type="transmembrane region" description="Helical" evidence="1">
    <location>
        <begin position="67"/>
        <end position="96"/>
    </location>
</feature>
<evidence type="ECO:0000313" key="2">
    <source>
        <dbReference type="EMBL" id="KAJ6809784.1"/>
    </source>
</evidence>
<reference evidence="2" key="2">
    <citation type="submission" date="2023-04" db="EMBL/GenBank/DDBJ databases">
        <authorList>
            <person name="Bruccoleri R.E."/>
            <person name="Oakeley E.J."/>
            <person name="Faust A.-M."/>
            <person name="Dessus-Babus S."/>
            <person name="Altorfer M."/>
            <person name="Burckhardt D."/>
            <person name="Oertli M."/>
            <person name="Naumann U."/>
            <person name="Petersen F."/>
            <person name="Wong J."/>
        </authorList>
    </citation>
    <scope>NUCLEOTIDE SEQUENCE</scope>
    <source>
        <strain evidence="2">GSM-AAB239-AS_SAM_17_03QT</strain>
        <tissue evidence="2">Leaf</tissue>
    </source>
</reference>
<accession>A0AAX6F0G6</accession>
<comment type="caution">
    <text evidence="2">The sequence shown here is derived from an EMBL/GenBank/DDBJ whole genome shotgun (WGS) entry which is preliminary data.</text>
</comment>
<name>A0AAX6F0G6_IRIPA</name>